<dbReference type="Gene3D" id="3.40.50.450">
    <property type="match status" value="1"/>
</dbReference>
<dbReference type="InterPro" id="IPR003488">
    <property type="entry name" value="DprA"/>
</dbReference>
<dbReference type="PANTHER" id="PTHR43022">
    <property type="entry name" value="PROTEIN SMF"/>
    <property type="match status" value="1"/>
</dbReference>
<protein>
    <submittedName>
        <fullName evidence="3">DNA-processing protein DprA</fullName>
    </submittedName>
</protein>
<reference evidence="3 4" key="1">
    <citation type="submission" date="2021-10" db="EMBL/GenBank/DDBJ databases">
        <title>Collection of gut derived symbiotic bacterial strains cultured from healthy donors.</title>
        <authorList>
            <person name="Lin H."/>
            <person name="Littmann E."/>
            <person name="Claire K."/>
            <person name="Pamer E."/>
        </authorList>
    </citation>
    <scope>NUCLEOTIDE SEQUENCE [LARGE SCALE GENOMIC DNA]</scope>
    <source>
        <strain evidence="3 4">MSK.17.68</strain>
    </source>
</reference>
<organism evidence="3 4">
    <name type="scientific">Intestinibacter bartlettii</name>
    <dbReference type="NCBI Taxonomy" id="261299"/>
    <lineage>
        <taxon>Bacteria</taxon>
        <taxon>Bacillati</taxon>
        <taxon>Bacillota</taxon>
        <taxon>Clostridia</taxon>
        <taxon>Peptostreptococcales</taxon>
        <taxon>Peptostreptococcaceae</taxon>
        <taxon>Intestinibacter</taxon>
    </lineage>
</organism>
<dbReference type="NCBIfam" id="TIGR00732">
    <property type="entry name" value="dprA"/>
    <property type="match status" value="1"/>
</dbReference>
<dbReference type="EMBL" id="JAJBMB010000008">
    <property type="protein sequence ID" value="MCB5446456.1"/>
    <property type="molecule type" value="Genomic_DNA"/>
</dbReference>
<accession>A0ABS8CYE3</accession>
<name>A0ABS8CYE3_9FIRM</name>
<proteinExistence type="inferred from homology"/>
<evidence type="ECO:0000256" key="1">
    <source>
        <dbReference type="ARBA" id="ARBA00006525"/>
    </source>
</evidence>
<comment type="similarity">
    <text evidence="1">Belongs to the DprA/Smf family.</text>
</comment>
<evidence type="ECO:0000313" key="3">
    <source>
        <dbReference type="EMBL" id="MCB5446456.1"/>
    </source>
</evidence>
<evidence type="ECO:0000259" key="2">
    <source>
        <dbReference type="Pfam" id="PF02481"/>
    </source>
</evidence>
<dbReference type="Proteomes" id="UP001299409">
    <property type="component" value="Unassembled WGS sequence"/>
</dbReference>
<dbReference type="PANTHER" id="PTHR43022:SF1">
    <property type="entry name" value="PROTEIN SMF"/>
    <property type="match status" value="1"/>
</dbReference>
<gene>
    <name evidence="3" type="primary">dprA</name>
    <name evidence="3" type="ORF">LIP50_09610</name>
</gene>
<sequence>MYNIKLILILLNINRLGKKTINKILEKGVPENTDSQKILDFLNKNKLEIKRIPNVNIEDIELAKKKCNDIIKKCDRYNIKMITILDNDFPQKLRNIEDNPLLLYYKGNLECIKENKALAIVGTREPTLHGQKIAYRLGHIISENKFVVISGLAIGCDKFAHLGCIENNGKTVAVMPCGLDVVYPKENTELFERILENDGCIISEYSPGKKIFKNQFVERDRLQSALSLGVLVVETKVNSGTFHTINYAFNQKKIVGCYRHNTKYINQESVKGNLKLLKDSRVMEIYDENSLKKYIKKLEEYNTNVKYKKKEIYIQGKFEL</sequence>
<evidence type="ECO:0000313" key="4">
    <source>
        <dbReference type="Proteomes" id="UP001299409"/>
    </source>
</evidence>
<dbReference type="SUPFAM" id="SSF102405">
    <property type="entry name" value="MCP/YpsA-like"/>
    <property type="match status" value="1"/>
</dbReference>
<dbReference type="Pfam" id="PF02481">
    <property type="entry name" value="DNA_processg_A"/>
    <property type="match status" value="1"/>
</dbReference>
<feature type="domain" description="Smf/DprA SLOG" evidence="2">
    <location>
        <begin position="80"/>
        <end position="280"/>
    </location>
</feature>
<dbReference type="InterPro" id="IPR057666">
    <property type="entry name" value="DrpA_SLOG"/>
</dbReference>
<dbReference type="RefSeq" id="WP_226924324.1">
    <property type="nucleotide sequence ID" value="NZ_JAJBMB010000008.1"/>
</dbReference>
<keyword evidence="4" id="KW-1185">Reference proteome</keyword>
<comment type="caution">
    <text evidence="3">The sequence shown here is derived from an EMBL/GenBank/DDBJ whole genome shotgun (WGS) entry which is preliminary data.</text>
</comment>